<reference evidence="3 4" key="1">
    <citation type="submission" date="2018-11" db="EMBL/GenBank/DDBJ databases">
        <title>Draft genome of Simplicispira Flexivirga sp. BO-16.</title>
        <authorList>
            <person name="Im W.T."/>
        </authorList>
    </citation>
    <scope>NUCLEOTIDE SEQUENCE [LARGE SCALE GENOMIC DNA]</scope>
    <source>
        <strain evidence="3 4">BO-16</strain>
    </source>
</reference>
<gene>
    <name evidence="3" type="ORF">EFY87_04110</name>
</gene>
<dbReference type="InterPro" id="IPR016171">
    <property type="entry name" value="Vanillyl_alc_oxidase_C-sub2"/>
</dbReference>
<proteinExistence type="predicted"/>
<dbReference type="InterPro" id="IPR036318">
    <property type="entry name" value="FAD-bd_PCMH-like_sf"/>
</dbReference>
<accession>A0A3M9MH84</accession>
<dbReference type="InterPro" id="IPR016169">
    <property type="entry name" value="FAD-bd_PCMH_sub2"/>
</dbReference>
<dbReference type="Pfam" id="PF01565">
    <property type="entry name" value="FAD_binding_4"/>
    <property type="match status" value="1"/>
</dbReference>
<dbReference type="EMBL" id="RJJQ01000002">
    <property type="protein sequence ID" value="RNI24876.1"/>
    <property type="molecule type" value="Genomic_DNA"/>
</dbReference>
<dbReference type="GO" id="GO:0071949">
    <property type="term" value="F:FAD binding"/>
    <property type="evidence" value="ECO:0007669"/>
    <property type="project" value="InterPro"/>
</dbReference>
<dbReference type="InterPro" id="IPR007173">
    <property type="entry name" value="ALO_C"/>
</dbReference>
<dbReference type="GO" id="GO:0016020">
    <property type="term" value="C:membrane"/>
    <property type="evidence" value="ECO:0007669"/>
    <property type="project" value="InterPro"/>
</dbReference>
<keyword evidence="4" id="KW-1185">Reference proteome</keyword>
<dbReference type="Gene3D" id="1.10.45.10">
    <property type="entry name" value="Vanillyl-alcohol Oxidase, Chain A, domain 4"/>
    <property type="match status" value="1"/>
</dbReference>
<dbReference type="SUPFAM" id="SSF56176">
    <property type="entry name" value="FAD-binding/transporter-associated domain-like"/>
    <property type="match status" value="1"/>
</dbReference>
<evidence type="ECO:0000313" key="3">
    <source>
        <dbReference type="EMBL" id="RNI24876.1"/>
    </source>
</evidence>
<protein>
    <submittedName>
        <fullName evidence="3">FAD-binding protein</fullName>
    </submittedName>
</protein>
<dbReference type="InterPro" id="IPR016166">
    <property type="entry name" value="FAD-bd_PCMH"/>
</dbReference>
<dbReference type="PANTHER" id="PTHR43762:SF1">
    <property type="entry name" value="D-ARABINONO-1,4-LACTONE OXIDASE"/>
    <property type="match status" value="1"/>
</dbReference>
<dbReference type="AlphaFoldDB" id="A0A3M9MH84"/>
<evidence type="ECO:0000256" key="1">
    <source>
        <dbReference type="ARBA" id="ARBA00023002"/>
    </source>
</evidence>
<dbReference type="InterPro" id="IPR006094">
    <property type="entry name" value="Oxid_FAD_bind_N"/>
</dbReference>
<evidence type="ECO:0000313" key="4">
    <source>
        <dbReference type="Proteomes" id="UP000271678"/>
    </source>
</evidence>
<dbReference type="InterPro" id="IPR010031">
    <property type="entry name" value="FAD_lactone_oxidase-like"/>
</dbReference>
<evidence type="ECO:0000259" key="2">
    <source>
        <dbReference type="PROSITE" id="PS51387"/>
    </source>
</evidence>
<name>A0A3M9MH84_9MICO</name>
<feature type="domain" description="FAD-binding PCMH-type" evidence="2">
    <location>
        <begin position="9"/>
        <end position="174"/>
    </location>
</feature>
<dbReference type="Pfam" id="PF04030">
    <property type="entry name" value="ALO"/>
    <property type="match status" value="1"/>
</dbReference>
<keyword evidence="1" id="KW-0560">Oxidoreductase</keyword>
<dbReference type="RefSeq" id="WP_123270165.1">
    <property type="nucleotide sequence ID" value="NZ_RJJQ01000002.1"/>
</dbReference>
<dbReference type="GO" id="GO:0003885">
    <property type="term" value="F:D-arabinono-1,4-lactone oxidase activity"/>
    <property type="evidence" value="ECO:0007669"/>
    <property type="project" value="InterPro"/>
</dbReference>
<sequence length="416" mass="44533">MTTNWSGTYDFRAPRRERPGSIAQLQELVAGSPAVKVVGSAHSFNSIADSESGCQLDLSALIADPVFDPESGSVTVSGAMTYGALVPHLRAARRALPNLASLPHITVAGSVATGTHGSGTRQPGLAASVEAVELLTAEGRLRWIDRSDPDFDGMVVSLGALGVVTRLRLATVPDFQVRQDAFTGMGWGELVAELDDVLAAAYSVSVFGRWIGEGPDHVVLKSRVTPASTQPMLPGAVRMPGTLHPMHATGTTPEAVTVQGGEPGSWADRLPHFRLGFTPSAGAEIQSEFFVSRADAADGVEVLLAVGDQLAPHLFITEIRAVAADSQWLSPAYDRDSVAFHFTWKPDAVAVQHATAVVERALEPLSPRPHWGKVFTYPGRLDFAYPRLDDFDELRCTLDPRGVFRNNFVASHVARD</sequence>
<dbReference type="PROSITE" id="PS51387">
    <property type="entry name" value="FAD_PCMH"/>
    <property type="match status" value="1"/>
</dbReference>
<comment type="caution">
    <text evidence="3">The sequence shown here is derived from an EMBL/GenBank/DDBJ whole genome shotgun (WGS) entry which is preliminary data.</text>
</comment>
<dbReference type="Gene3D" id="3.30.43.10">
    <property type="entry name" value="Uridine Diphospho-n-acetylenolpyruvylglucosamine Reductase, domain 2"/>
    <property type="match status" value="1"/>
</dbReference>
<dbReference type="GO" id="GO:0080049">
    <property type="term" value="F:L-gulono-1,4-lactone dehydrogenase activity"/>
    <property type="evidence" value="ECO:0007669"/>
    <property type="project" value="TreeGrafter"/>
</dbReference>
<organism evidence="3 4">
    <name type="scientific">Flexivirga caeni</name>
    <dbReference type="NCBI Taxonomy" id="2294115"/>
    <lineage>
        <taxon>Bacteria</taxon>
        <taxon>Bacillati</taxon>
        <taxon>Actinomycetota</taxon>
        <taxon>Actinomycetes</taxon>
        <taxon>Micrococcales</taxon>
        <taxon>Dermacoccaceae</taxon>
        <taxon>Flexivirga</taxon>
    </lineage>
</organism>
<dbReference type="Gene3D" id="3.30.465.10">
    <property type="match status" value="1"/>
</dbReference>
<dbReference type="OrthoDB" id="9800184at2"/>
<dbReference type="InterPro" id="IPR016167">
    <property type="entry name" value="FAD-bd_PCMH_sub1"/>
</dbReference>
<dbReference type="PANTHER" id="PTHR43762">
    <property type="entry name" value="L-GULONOLACTONE OXIDASE"/>
    <property type="match status" value="1"/>
</dbReference>
<dbReference type="Gene3D" id="3.30.70.2520">
    <property type="match status" value="1"/>
</dbReference>
<dbReference type="Gene3D" id="3.30.70.2530">
    <property type="match status" value="1"/>
</dbReference>
<dbReference type="Proteomes" id="UP000271678">
    <property type="component" value="Unassembled WGS sequence"/>
</dbReference>